<keyword evidence="1" id="KW-0802">TPR repeat</keyword>
<dbReference type="PATRIC" id="fig|329854.7.peg.4112"/>
<dbReference type="PROSITE" id="PS50005">
    <property type="entry name" value="TPR"/>
    <property type="match status" value="1"/>
</dbReference>
<dbReference type="EMBL" id="LTDF01000153">
    <property type="protein sequence ID" value="KXT44117.1"/>
    <property type="molecule type" value="Genomic_DNA"/>
</dbReference>
<dbReference type="PANTHER" id="PTHR12558:SF13">
    <property type="entry name" value="CELL DIVISION CYCLE PROTEIN 27 HOMOLOG"/>
    <property type="match status" value="1"/>
</dbReference>
<name>A0A139KY55_9BACE</name>
<organism evidence="3">
    <name type="scientific">Bacteroides intestinalis</name>
    <dbReference type="NCBI Taxonomy" id="329854"/>
    <lineage>
        <taxon>Bacteria</taxon>
        <taxon>Pseudomonadati</taxon>
        <taxon>Bacteroidota</taxon>
        <taxon>Bacteroidia</taxon>
        <taxon>Bacteroidales</taxon>
        <taxon>Bacteroidaceae</taxon>
        <taxon>Bacteroides</taxon>
    </lineage>
</organism>
<dbReference type="SUPFAM" id="SSF48452">
    <property type="entry name" value="TPR-like"/>
    <property type="match status" value="1"/>
</dbReference>
<dbReference type="InterPro" id="IPR019734">
    <property type="entry name" value="TPR_rpt"/>
</dbReference>
<gene>
    <name evidence="3" type="ORF">HMPREF2531_04043</name>
</gene>
<dbReference type="Gene3D" id="1.25.40.10">
    <property type="entry name" value="Tetratricopeptide repeat domain"/>
    <property type="match status" value="2"/>
</dbReference>
<dbReference type="Pfam" id="PF13181">
    <property type="entry name" value="TPR_8"/>
    <property type="match status" value="1"/>
</dbReference>
<feature type="signal peptide" evidence="2">
    <location>
        <begin position="1"/>
        <end position="31"/>
    </location>
</feature>
<dbReference type="AlphaFoldDB" id="A0A139KY55"/>
<dbReference type="GO" id="GO:0051301">
    <property type="term" value="P:cell division"/>
    <property type="evidence" value="ECO:0007669"/>
    <property type="project" value="TreeGrafter"/>
</dbReference>
<dbReference type="Proteomes" id="UP000070319">
    <property type="component" value="Unassembled WGS sequence"/>
</dbReference>
<keyword evidence="2" id="KW-0732">Signal</keyword>
<evidence type="ECO:0000313" key="4">
    <source>
        <dbReference type="Proteomes" id="UP000070319"/>
    </source>
</evidence>
<dbReference type="Pfam" id="PF14559">
    <property type="entry name" value="TPR_19"/>
    <property type="match status" value="1"/>
</dbReference>
<comment type="caution">
    <text evidence="3">The sequence shown here is derived from an EMBL/GenBank/DDBJ whole genome shotgun (WGS) entry which is preliminary data.</text>
</comment>
<feature type="chain" id="PRO_5007486945" evidence="2">
    <location>
        <begin position="32"/>
        <end position="468"/>
    </location>
</feature>
<accession>A0A139KY55</accession>
<feature type="repeat" description="TPR" evidence="1">
    <location>
        <begin position="94"/>
        <end position="127"/>
    </location>
</feature>
<evidence type="ECO:0000256" key="2">
    <source>
        <dbReference type="SAM" id="SignalP"/>
    </source>
</evidence>
<protein>
    <submittedName>
        <fullName evidence="3">Tetratricopeptide repeat protein</fullName>
    </submittedName>
</protein>
<evidence type="ECO:0000256" key="1">
    <source>
        <dbReference type="PROSITE-ProRule" id="PRU00339"/>
    </source>
</evidence>
<dbReference type="PANTHER" id="PTHR12558">
    <property type="entry name" value="CELL DIVISION CYCLE 16,23,27"/>
    <property type="match status" value="1"/>
</dbReference>
<evidence type="ECO:0000313" key="3">
    <source>
        <dbReference type="EMBL" id="KXT44117.1"/>
    </source>
</evidence>
<dbReference type="Pfam" id="PF12895">
    <property type="entry name" value="ANAPC3"/>
    <property type="match status" value="1"/>
</dbReference>
<sequence>MQPIKQYFKDKKTMRKLFILLFFSASSLLMAQNTNPIQEAMVNYDYETALTLIDKETPTVPLLYQKGKALKSLGNNREALQVYEEVVMQDSLNPRAYIEAAECCKSLLKNKQALKYYQKAVDLNPDNKYARIQYITLLLNQRKFDEALGESSLLTETDSSAVALHLQAQSFEGVDDILAALGCYENIQEKYPNDFLAAAKAARLHIEGAFYNYAIEATEKYRQIDSTNVVVNQQNALAYCLMKDYQTAIQRYEQLLSLGDSTFTTCYYLGVSYYAVEKFYEAHDILEVARQYDKRNVNLLYYLGRSCSKTSWKDQGVAYLEEAVAYATPPDSAMVRLYVGLTDCYKMALMPKEQIKTMQDRYDKYDIENHKLLYDMAYVYQYQLKDKKNTERCLEAFLKTRPKNSSEQPETDDKGNVILGLSTYYGAAETWLKDLREKKKVDDFFQGKVIAVPTNTKKTETSRDTVKK</sequence>
<dbReference type="SMART" id="SM00028">
    <property type="entry name" value="TPR"/>
    <property type="match status" value="5"/>
</dbReference>
<dbReference type="InterPro" id="IPR011990">
    <property type="entry name" value="TPR-like_helical_dom_sf"/>
</dbReference>
<proteinExistence type="predicted"/>
<reference evidence="3 4" key="1">
    <citation type="submission" date="2016-02" db="EMBL/GenBank/DDBJ databases">
        <authorList>
            <person name="Wen L."/>
            <person name="He K."/>
            <person name="Yang H."/>
        </authorList>
    </citation>
    <scope>NUCLEOTIDE SEQUENCE [LARGE SCALE GENOMIC DNA]</scope>
    <source>
        <strain evidence="3 4">KLE1704</strain>
    </source>
</reference>